<dbReference type="Proteomes" id="UP000762676">
    <property type="component" value="Unassembled WGS sequence"/>
</dbReference>
<evidence type="ECO:0000256" key="1">
    <source>
        <dbReference type="SAM" id="MobiDB-lite"/>
    </source>
</evidence>
<evidence type="ECO:0000313" key="2">
    <source>
        <dbReference type="EMBL" id="GFR59284.1"/>
    </source>
</evidence>
<organism evidence="2 3">
    <name type="scientific">Elysia marginata</name>
    <dbReference type="NCBI Taxonomy" id="1093978"/>
    <lineage>
        <taxon>Eukaryota</taxon>
        <taxon>Metazoa</taxon>
        <taxon>Spiralia</taxon>
        <taxon>Lophotrochozoa</taxon>
        <taxon>Mollusca</taxon>
        <taxon>Gastropoda</taxon>
        <taxon>Heterobranchia</taxon>
        <taxon>Euthyneura</taxon>
        <taxon>Panpulmonata</taxon>
        <taxon>Sacoglossa</taxon>
        <taxon>Placobranchoidea</taxon>
        <taxon>Plakobranchidae</taxon>
        <taxon>Elysia</taxon>
    </lineage>
</organism>
<comment type="caution">
    <text evidence="2">The sequence shown here is derived from an EMBL/GenBank/DDBJ whole genome shotgun (WGS) entry which is preliminary data.</text>
</comment>
<feature type="compositionally biased region" description="Pro residues" evidence="1">
    <location>
        <begin position="43"/>
        <end position="65"/>
    </location>
</feature>
<gene>
    <name evidence="2" type="ORF">ElyMa_005381900</name>
</gene>
<dbReference type="AlphaFoldDB" id="A0AAV4EEN8"/>
<evidence type="ECO:0000313" key="3">
    <source>
        <dbReference type="Proteomes" id="UP000762676"/>
    </source>
</evidence>
<reference evidence="2 3" key="1">
    <citation type="journal article" date="2021" name="Elife">
        <title>Chloroplast acquisition without the gene transfer in kleptoplastic sea slugs, Plakobranchus ocellatus.</title>
        <authorList>
            <person name="Maeda T."/>
            <person name="Takahashi S."/>
            <person name="Yoshida T."/>
            <person name="Shimamura S."/>
            <person name="Takaki Y."/>
            <person name="Nagai Y."/>
            <person name="Toyoda A."/>
            <person name="Suzuki Y."/>
            <person name="Arimoto A."/>
            <person name="Ishii H."/>
            <person name="Satoh N."/>
            <person name="Nishiyama T."/>
            <person name="Hasebe M."/>
            <person name="Maruyama T."/>
            <person name="Minagawa J."/>
            <person name="Obokata J."/>
            <person name="Shigenobu S."/>
        </authorList>
    </citation>
    <scope>NUCLEOTIDE SEQUENCE [LARGE SCALE GENOMIC DNA]</scope>
</reference>
<protein>
    <submittedName>
        <fullName evidence="2">Uncharacterized protein</fullName>
    </submittedName>
</protein>
<accession>A0AAV4EEN8</accession>
<feature type="region of interest" description="Disordered" evidence="1">
    <location>
        <begin position="27"/>
        <end position="72"/>
    </location>
</feature>
<dbReference type="EMBL" id="BMAT01010709">
    <property type="protein sequence ID" value="GFR59284.1"/>
    <property type="molecule type" value="Genomic_DNA"/>
</dbReference>
<proteinExistence type="predicted"/>
<name>A0AAV4EEN8_9GAST</name>
<sequence>MASGFVCTPEVKIGFEQNNFHIPDLRRLTKNSSLNAGSSSSSSPPPSPPPSSSPPPPLPPPPPSSSPLLIYC</sequence>
<keyword evidence="3" id="KW-1185">Reference proteome</keyword>